<dbReference type="PANTHER" id="PTHR46250">
    <property type="entry name" value="MYB/SANT-LIKE DNA-BINDING DOMAIN PROTEIN-RELATED"/>
    <property type="match status" value="1"/>
</dbReference>
<dbReference type="PANTHER" id="PTHR46250:SF15">
    <property type="entry name" value="OS01G0523800 PROTEIN"/>
    <property type="match status" value="1"/>
</dbReference>
<name>A0ABD1HS73_SALDI</name>
<protein>
    <submittedName>
        <fullName evidence="2">Uncharacterized protein</fullName>
    </submittedName>
</protein>
<keyword evidence="3" id="KW-1185">Reference proteome</keyword>
<dbReference type="EMBL" id="JBEAFC010000004">
    <property type="protein sequence ID" value="KAL1558809.1"/>
    <property type="molecule type" value="Genomic_DNA"/>
</dbReference>
<evidence type="ECO:0000313" key="2">
    <source>
        <dbReference type="EMBL" id="KAL1558809.1"/>
    </source>
</evidence>
<dbReference type="Proteomes" id="UP001567538">
    <property type="component" value="Unassembled WGS sequence"/>
</dbReference>
<evidence type="ECO:0000313" key="3">
    <source>
        <dbReference type="Proteomes" id="UP001567538"/>
    </source>
</evidence>
<organism evidence="2 3">
    <name type="scientific">Salvia divinorum</name>
    <name type="common">Maria pastora</name>
    <name type="synonym">Diviner's sage</name>
    <dbReference type="NCBI Taxonomy" id="28513"/>
    <lineage>
        <taxon>Eukaryota</taxon>
        <taxon>Viridiplantae</taxon>
        <taxon>Streptophyta</taxon>
        <taxon>Embryophyta</taxon>
        <taxon>Tracheophyta</taxon>
        <taxon>Spermatophyta</taxon>
        <taxon>Magnoliopsida</taxon>
        <taxon>eudicotyledons</taxon>
        <taxon>Gunneridae</taxon>
        <taxon>Pentapetalae</taxon>
        <taxon>asterids</taxon>
        <taxon>lamiids</taxon>
        <taxon>Lamiales</taxon>
        <taxon>Lamiaceae</taxon>
        <taxon>Nepetoideae</taxon>
        <taxon>Mentheae</taxon>
        <taxon>Salviinae</taxon>
        <taxon>Salvia</taxon>
        <taxon>Salvia subgen. Calosphace</taxon>
    </lineage>
</organism>
<evidence type="ECO:0000256" key="1">
    <source>
        <dbReference type="SAM" id="MobiDB-lite"/>
    </source>
</evidence>
<proteinExistence type="predicted"/>
<reference evidence="2 3" key="1">
    <citation type="submission" date="2024-06" db="EMBL/GenBank/DDBJ databases">
        <title>A chromosome level genome sequence of Diviner's sage (Salvia divinorum).</title>
        <authorList>
            <person name="Ford S.A."/>
            <person name="Ro D.-K."/>
            <person name="Ness R.W."/>
            <person name="Phillips M.A."/>
        </authorList>
    </citation>
    <scope>NUCLEOTIDE SEQUENCE [LARGE SCALE GENOMIC DNA]</scope>
    <source>
        <strain evidence="2">SAF-2024a</strain>
        <tissue evidence="2">Leaf</tissue>
    </source>
</reference>
<feature type="region of interest" description="Disordered" evidence="1">
    <location>
        <begin position="1"/>
        <end position="21"/>
    </location>
</feature>
<accession>A0ABD1HS73</accession>
<dbReference type="AlphaFoldDB" id="A0ABD1HS73"/>
<sequence length="239" mass="27492">MADGRWASFVPNNGHNKQPKTEKSCRLWSVREEDNLRLSLKELVALGWKSDNRSGVGFNNKGDYMIDCDDDQWEQVVEVDANARLMRNKPWPFWEDWKIIFEKDRANDTDAKDILEAVNELNTQENNQNVHEVGDYNKRKSDGSMDAIFELMSKMHNDANAKLEGLSNRIGYEVDLSKARKDVYAILGRLPSLSIEEKFEVSETLVGKPNCLDLFMGLPDSDRPAYVSWTLKSNRKSKK</sequence>
<comment type="caution">
    <text evidence="2">The sequence shown here is derived from an EMBL/GenBank/DDBJ whole genome shotgun (WGS) entry which is preliminary data.</text>
</comment>
<gene>
    <name evidence="2" type="ORF">AAHA92_09227</name>
</gene>